<dbReference type="EMBL" id="JARIHO010000005">
    <property type="protein sequence ID" value="KAJ7360793.1"/>
    <property type="molecule type" value="Genomic_DNA"/>
</dbReference>
<dbReference type="GO" id="GO:0002188">
    <property type="term" value="P:translation reinitiation"/>
    <property type="evidence" value="ECO:0007669"/>
    <property type="project" value="TreeGrafter"/>
</dbReference>
<dbReference type="GO" id="GO:0003743">
    <property type="term" value="F:translation initiation factor activity"/>
    <property type="evidence" value="ECO:0007669"/>
    <property type="project" value="UniProtKB-KW"/>
</dbReference>
<name>A0AAD7AJH6_9AGAR</name>
<dbReference type="GO" id="GO:0001732">
    <property type="term" value="P:formation of cytoplasmic translation initiation complex"/>
    <property type="evidence" value="ECO:0007669"/>
    <property type="project" value="TreeGrafter"/>
</dbReference>
<dbReference type="GO" id="GO:0071540">
    <property type="term" value="C:eukaryotic translation initiation factor 3 complex, eIF3e"/>
    <property type="evidence" value="ECO:0007669"/>
    <property type="project" value="TreeGrafter"/>
</dbReference>
<sequence>MRTPELRLLAVFRVEEHAGVASGCMRCTCDAKRLTGHFLLSALAVPVGLTSSSSAQNQSAASGSGTQNTGASAAETRLTTLLGLSTLPTHASLFSSALAAGVLKLAPKPIQQLYEVLEVRFLALCGEVAPILAELAAHNAEGKQGEWPYVATLQRTVLSRLMSQLAQVYASVHIAFRAHRKQDVTPQAAVHFFDPEQVESYIMGSARRGELAVRVDHAEGSIAFVDEAFGGVLEGSAFASSSSFSSSAGGTDATIQPSATELVRTHLGSVARCLHNAVEAISPPSLLPSPEDDAEQQNAALKALTTAVHAEWCELLSELAVRKEGGTPCGQARAGGEGYYERNVSGTTWRAHKLQRTFMKPLMAKGLAEWEGPGTCARRLGQELQGGHRGGDFRGTRRREYERVVRIQAEVKAADAEKYRVRLIEQGIMTGQAAQSMGALDTESIIGLQVTQLEKKKEVAERLRIVAKRDYAQQQAADREAFAAVQGARRDAARCAHEEDSEMKKRLAWMVGEYEARRAVIVAKKGEEYAKKKDVAGKVVFADGVAAGCARTVVPVQLPAYADMGEARNTVCSLNMRNCTSGECAALVGLVIM</sequence>
<dbReference type="Proteomes" id="UP001218218">
    <property type="component" value="Unassembled WGS sequence"/>
</dbReference>
<comment type="caution">
    <text evidence="5">The sequence shown here is derived from an EMBL/GenBank/DDBJ whole genome shotgun (WGS) entry which is preliminary data.</text>
</comment>
<gene>
    <name evidence="5" type="ORF">DFH08DRAFT_951443</name>
</gene>
<dbReference type="Gene3D" id="1.25.40.860">
    <property type="match status" value="1"/>
</dbReference>
<dbReference type="PANTHER" id="PTHR14005">
    <property type="entry name" value="EUKARYOTIC TRANSLATION INITIATION FACTOR 3, THETA SUBUNIT"/>
    <property type="match status" value="1"/>
</dbReference>
<dbReference type="GO" id="GO:0003729">
    <property type="term" value="F:mRNA binding"/>
    <property type="evidence" value="ECO:0007669"/>
    <property type="project" value="TreeGrafter"/>
</dbReference>
<evidence type="ECO:0000313" key="5">
    <source>
        <dbReference type="EMBL" id="KAJ7360793.1"/>
    </source>
</evidence>
<evidence type="ECO:0000259" key="4">
    <source>
        <dbReference type="Pfam" id="PF22591"/>
    </source>
</evidence>
<dbReference type="AlphaFoldDB" id="A0AAD7AJH6"/>
<keyword evidence="2" id="KW-0396">Initiation factor</keyword>
<dbReference type="Pfam" id="PF22591">
    <property type="entry name" value="eIF3a_PCI_TPR-like"/>
    <property type="match status" value="1"/>
</dbReference>
<dbReference type="PANTHER" id="PTHR14005:SF0">
    <property type="entry name" value="EUKARYOTIC TRANSLATION INITIATION FACTOR 3 SUBUNIT A"/>
    <property type="match status" value="1"/>
</dbReference>
<dbReference type="GO" id="GO:0071541">
    <property type="term" value="C:eukaryotic translation initiation factor 3 complex, eIF3m"/>
    <property type="evidence" value="ECO:0007669"/>
    <property type="project" value="TreeGrafter"/>
</dbReference>
<organism evidence="5 6">
    <name type="scientific">Mycena albidolilacea</name>
    <dbReference type="NCBI Taxonomy" id="1033008"/>
    <lineage>
        <taxon>Eukaryota</taxon>
        <taxon>Fungi</taxon>
        <taxon>Dikarya</taxon>
        <taxon>Basidiomycota</taxon>
        <taxon>Agaricomycotina</taxon>
        <taxon>Agaricomycetes</taxon>
        <taxon>Agaricomycetidae</taxon>
        <taxon>Agaricales</taxon>
        <taxon>Marasmiineae</taxon>
        <taxon>Mycenaceae</taxon>
        <taxon>Mycena</taxon>
    </lineage>
</organism>
<protein>
    <recommendedName>
        <fullName evidence="4">eIF3a PCI domain-containing protein</fullName>
    </recommendedName>
</protein>
<dbReference type="GO" id="GO:0043614">
    <property type="term" value="C:multi-eIF complex"/>
    <property type="evidence" value="ECO:0007669"/>
    <property type="project" value="TreeGrafter"/>
</dbReference>
<evidence type="ECO:0000256" key="1">
    <source>
        <dbReference type="ARBA" id="ARBA00022490"/>
    </source>
</evidence>
<evidence type="ECO:0000313" key="6">
    <source>
        <dbReference type="Proteomes" id="UP001218218"/>
    </source>
</evidence>
<dbReference type="InterPro" id="IPR027512">
    <property type="entry name" value="EIF3A"/>
</dbReference>
<dbReference type="InterPro" id="IPR054711">
    <property type="entry name" value="eIF3a_PCI_TPR-like"/>
</dbReference>
<keyword evidence="3" id="KW-0648">Protein biosynthesis</keyword>
<reference evidence="5" key="1">
    <citation type="submission" date="2023-03" db="EMBL/GenBank/DDBJ databases">
        <title>Massive genome expansion in bonnet fungi (Mycena s.s.) driven by repeated elements and novel gene families across ecological guilds.</title>
        <authorList>
            <consortium name="Lawrence Berkeley National Laboratory"/>
            <person name="Harder C.B."/>
            <person name="Miyauchi S."/>
            <person name="Viragh M."/>
            <person name="Kuo A."/>
            <person name="Thoen E."/>
            <person name="Andreopoulos B."/>
            <person name="Lu D."/>
            <person name="Skrede I."/>
            <person name="Drula E."/>
            <person name="Henrissat B."/>
            <person name="Morin E."/>
            <person name="Kohler A."/>
            <person name="Barry K."/>
            <person name="LaButti K."/>
            <person name="Morin E."/>
            <person name="Salamov A."/>
            <person name="Lipzen A."/>
            <person name="Mereny Z."/>
            <person name="Hegedus B."/>
            <person name="Baldrian P."/>
            <person name="Stursova M."/>
            <person name="Weitz H."/>
            <person name="Taylor A."/>
            <person name="Grigoriev I.V."/>
            <person name="Nagy L.G."/>
            <person name="Martin F."/>
            <person name="Kauserud H."/>
        </authorList>
    </citation>
    <scope>NUCLEOTIDE SEQUENCE</scope>
    <source>
        <strain evidence="5">CBHHK002</strain>
    </source>
</reference>
<feature type="domain" description="eIF3a PCI" evidence="4">
    <location>
        <begin position="30"/>
        <end position="122"/>
    </location>
</feature>
<keyword evidence="6" id="KW-1185">Reference proteome</keyword>
<proteinExistence type="predicted"/>
<accession>A0AAD7AJH6</accession>
<keyword evidence="1" id="KW-0963">Cytoplasm</keyword>
<evidence type="ECO:0000256" key="3">
    <source>
        <dbReference type="ARBA" id="ARBA00022917"/>
    </source>
</evidence>
<evidence type="ECO:0000256" key="2">
    <source>
        <dbReference type="ARBA" id="ARBA00022540"/>
    </source>
</evidence>